<proteinExistence type="predicted"/>
<dbReference type="Pfam" id="PF00635">
    <property type="entry name" value="Motile_Sperm"/>
    <property type="match status" value="1"/>
</dbReference>
<dbReference type="SUPFAM" id="SSF49354">
    <property type="entry name" value="PapD-like"/>
    <property type="match status" value="1"/>
</dbReference>
<keyword evidence="5" id="KW-1185">Reference proteome</keyword>
<evidence type="ECO:0000256" key="2">
    <source>
        <dbReference type="SAM" id="Phobius"/>
    </source>
</evidence>
<keyword evidence="1" id="KW-0206">Cytoskeleton</keyword>
<evidence type="ECO:0000313" key="4">
    <source>
        <dbReference type="EMBL" id="VDK72682.1"/>
    </source>
</evidence>
<dbReference type="OrthoDB" id="5823282at2759"/>
<evidence type="ECO:0000256" key="1">
    <source>
        <dbReference type="RuleBase" id="RU003425"/>
    </source>
</evidence>
<keyword evidence="2" id="KW-1133">Transmembrane helix</keyword>
<dbReference type="OMA" id="WIANKQS"/>
<evidence type="ECO:0000259" key="3">
    <source>
        <dbReference type="PROSITE" id="PS50202"/>
    </source>
</evidence>
<comment type="function">
    <text evidence="1">Central component in molecular interactions underlying sperm crawling. Forms an extensive filament system that extends from sperm villipoda, along the leading edge of the pseudopod.</text>
</comment>
<feature type="transmembrane region" description="Helical" evidence="2">
    <location>
        <begin position="56"/>
        <end position="76"/>
    </location>
</feature>
<accession>A0A3P6S9Q9</accession>
<feature type="domain" description="MSP" evidence="3">
    <location>
        <begin position="260"/>
        <end position="376"/>
    </location>
</feature>
<feature type="transmembrane region" description="Helical" evidence="2">
    <location>
        <begin position="88"/>
        <end position="108"/>
    </location>
</feature>
<evidence type="ECO:0000313" key="5">
    <source>
        <dbReference type="Proteomes" id="UP000277928"/>
    </source>
</evidence>
<dbReference type="InterPro" id="IPR013783">
    <property type="entry name" value="Ig-like_fold"/>
</dbReference>
<dbReference type="Gene3D" id="2.60.40.10">
    <property type="entry name" value="Immunoglobulins"/>
    <property type="match status" value="1"/>
</dbReference>
<dbReference type="AlphaFoldDB" id="A0A3P6S9Q9"/>
<keyword evidence="1" id="KW-0963">Cytoplasm</keyword>
<dbReference type="PROSITE" id="PS50202">
    <property type="entry name" value="MSP"/>
    <property type="match status" value="1"/>
</dbReference>
<dbReference type="InterPro" id="IPR000535">
    <property type="entry name" value="MSP_dom"/>
</dbReference>
<dbReference type="EMBL" id="UYRX01000075">
    <property type="protein sequence ID" value="VDK72682.1"/>
    <property type="molecule type" value="Genomic_DNA"/>
</dbReference>
<sequence>MAAVADVTATSSSREKFVDVKYRRYVTNIAEHFYRSNLFVTLLLLTIIHLLSGNYALILCNVLCTLPPGILTYFQTDSKSSTIKKWTIVYWLICGLSFAFDTVCASSISSYSYIKIVSLMLLFYYCMMANGNNKHVPCKNTRSERRRQLNQSKRNSKEWIANKQSQYGRTSEDLTSCVVGRDETTLKSLKTISKESCNLIRLNSTAHSTAQLRTSGTAKSGRMSEVESTESLVLAAAIGETFEDHQVFDWKRNAGRSVEGLVSFPDSQVTLRNGPTGPVILSFTNNYKKSVMWALKTNAIRRLAAFPTAGIIPPSQTVQVKIDLIGQIPKRKCKDRLSLEYFIIDRQVARDSSNSYSFFHRSKSTRMRKCLEVIYIE</sequence>
<keyword evidence="2" id="KW-0472">Membrane</keyword>
<dbReference type="Proteomes" id="UP000277928">
    <property type="component" value="Unassembled WGS sequence"/>
</dbReference>
<gene>
    <name evidence="4" type="ORF">NLS_LOCUS1865</name>
</gene>
<feature type="transmembrane region" description="Helical" evidence="2">
    <location>
        <begin position="33"/>
        <end position="50"/>
    </location>
</feature>
<keyword evidence="2" id="KW-0812">Transmembrane</keyword>
<protein>
    <recommendedName>
        <fullName evidence="1">Major sperm protein</fullName>
    </recommendedName>
</protein>
<organism evidence="4 5">
    <name type="scientific">Litomosoides sigmodontis</name>
    <name type="common">Filarial nematode worm</name>
    <dbReference type="NCBI Taxonomy" id="42156"/>
    <lineage>
        <taxon>Eukaryota</taxon>
        <taxon>Metazoa</taxon>
        <taxon>Ecdysozoa</taxon>
        <taxon>Nematoda</taxon>
        <taxon>Chromadorea</taxon>
        <taxon>Rhabditida</taxon>
        <taxon>Spirurina</taxon>
        <taxon>Spiruromorpha</taxon>
        <taxon>Filarioidea</taxon>
        <taxon>Onchocercidae</taxon>
        <taxon>Litomosoides</taxon>
    </lineage>
</organism>
<name>A0A3P6S9Q9_LITSI</name>
<dbReference type="InterPro" id="IPR008962">
    <property type="entry name" value="PapD-like_sf"/>
</dbReference>
<reference evidence="4 5" key="1">
    <citation type="submission" date="2018-08" db="EMBL/GenBank/DDBJ databases">
        <authorList>
            <person name="Laetsch R D."/>
            <person name="Stevens L."/>
            <person name="Kumar S."/>
            <person name="Blaxter L. M."/>
        </authorList>
    </citation>
    <scope>NUCLEOTIDE SEQUENCE [LARGE SCALE GENOMIC DNA]</scope>
</reference>